<sequence length="31" mass="3772">MIHSFKKIINAYDENINNYYINFIFENTSSQ</sequence>
<accession>A0A381ZZB6</accession>
<proteinExistence type="predicted"/>
<evidence type="ECO:0000313" key="1">
    <source>
        <dbReference type="EMBL" id="SVA94063.1"/>
    </source>
</evidence>
<name>A0A381ZZB6_9ZZZZ</name>
<dbReference type="EMBL" id="UINC01023094">
    <property type="protein sequence ID" value="SVA94063.1"/>
    <property type="molecule type" value="Genomic_DNA"/>
</dbReference>
<gene>
    <name evidence="1" type="ORF">METZ01_LOCUS146917</name>
</gene>
<protein>
    <submittedName>
        <fullName evidence="1">Uncharacterized protein</fullName>
    </submittedName>
</protein>
<dbReference type="AlphaFoldDB" id="A0A381ZZB6"/>
<reference evidence="1" key="1">
    <citation type="submission" date="2018-05" db="EMBL/GenBank/DDBJ databases">
        <authorList>
            <person name="Lanie J.A."/>
            <person name="Ng W.-L."/>
            <person name="Kazmierczak K.M."/>
            <person name="Andrzejewski T.M."/>
            <person name="Davidsen T.M."/>
            <person name="Wayne K.J."/>
            <person name="Tettelin H."/>
            <person name="Glass J.I."/>
            <person name="Rusch D."/>
            <person name="Podicherti R."/>
            <person name="Tsui H.-C.T."/>
            <person name="Winkler M.E."/>
        </authorList>
    </citation>
    <scope>NUCLEOTIDE SEQUENCE</scope>
</reference>
<organism evidence="1">
    <name type="scientific">marine metagenome</name>
    <dbReference type="NCBI Taxonomy" id="408172"/>
    <lineage>
        <taxon>unclassified sequences</taxon>
        <taxon>metagenomes</taxon>
        <taxon>ecological metagenomes</taxon>
    </lineage>
</organism>